<dbReference type="InterPro" id="IPR000551">
    <property type="entry name" value="MerR-type_HTH_dom"/>
</dbReference>
<dbReference type="RefSeq" id="WP_034244588.1">
    <property type="nucleotide sequence ID" value="NZ_BJYK01000001.1"/>
</dbReference>
<accession>A0A511YTM5</accession>
<evidence type="ECO:0000256" key="1">
    <source>
        <dbReference type="ARBA" id="ARBA00023125"/>
    </source>
</evidence>
<name>A0A511YTM5_9CELL</name>
<dbReference type="InterPro" id="IPR009061">
    <property type="entry name" value="DNA-bd_dom_put_sf"/>
</dbReference>
<evidence type="ECO:0000313" key="3">
    <source>
        <dbReference type="EMBL" id="GEN78543.1"/>
    </source>
</evidence>
<gene>
    <name evidence="3" type="ORF">AFE02nite_02770</name>
</gene>
<dbReference type="EMBL" id="BJYK01000001">
    <property type="protein sequence ID" value="GEN78543.1"/>
    <property type="molecule type" value="Genomic_DNA"/>
</dbReference>
<evidence type="ECO:0000259" key="2">
    <source>
        <dbReference type="PROSITE" id="PS50937"/>
    </source>
</evidence>
<keyword evidence="4" id="KW-1185">Reference proteome</keyword>
<dbReference type="Pfam" id="PF00376">
    <property type="entry name" value="MerR"/>
    <property type="match status" value="1"/>
</dbReference>
<proteinExistence type="predicted"/>
<comment type="caution">
    <text evidence="3">The sequence shown here is derived from an EMBL/GenBank/DDBJ whole genome shotgun (WGS) entry which is preliminary data.</text>
</comment>
<dbReference type="Proteomes" id="UP000321484">
    <property type="component" value="Unassembled WGS sequence"/>
</dbReference>
<evidence type="ECO:0000313" key="4">
    <source>
        <dbReference type="Proteomes" id="UP000321484"/>
    </source>
</evidence>
<dbReference type="AlphaFoldDB" id="A0A511YTM5"/>
<dbReference type="PRINTS" id="PR00040">
    <property type="entry name" value="HTHMERR"/>
</dbReference>
<dbReference type="OrthoDB" id="5242095at2"/>
<organism evidence="3 4">
    <name type="scientific">Actinotalea fermentans</name>
    <dbReference type="NCBI Taxonomy" id="43671"/>
    <lineage>
        <taxon>Bacteria</taxon>
        <taxon>Bacillati</taxon>
        <taxon>Actinomycetota</taxon>
        <taxon>Actinomycetes</taxon>
        <taxon>Micrococcales</taxon>
        <taxon>Cellulomonadaceae</taxon>
        <taxon>Actinotalea</taxon>
    </lineage>
</organism>
<dbReference type="PROSITE" id="PS50937">
    <property type="entry name" value="HTH_MERR_2"/>
    <property type="match status" value="1"/>
</dbReference>
<dbReference type="GO" id="GO:0003700">
    <property type="term" value="F:DNA-binding transcription factor activity"/>
    <property type="evidence" value="ECO:0007669"/>
    <property type="project" value="InterPro"/>
</dbReference>
<dbReference type="CDD" id="cd01109">
    <property type="entry name" value="HTH_YyaN"/>
    <property type="match status" value="1"/>
</dbReference>
<dbReference type="SMART" id="SM00422">
    <property type="entry name" value="HTH_MERR"/>
    <property type="match status" value="1"/>
</dbReference>
<keyword evidence="1" id="KW-0238">DNA-binding</keyword>
<reference evidence="3 4" key="1">
    <citation type="submission" date="2019-07" db="EMBL/GenBank/DDBJ databases">
        <title>Whole genome shotgun sequence of Actinotalea fermentans NBRC 105374.</title>
        <authorList>
            <person name="Hosoyama A."/>
            <person name="Uohara A."/>
            <person name="Ohji S."/>
            <person name="Ichikawa N."/>
        </authorList>
    </citation>
    <scope>NUCLEOTIDE SEQUENCE [LARGE SCALE GENOMIC DNA]</scope>
    <source>
        <strain evidence="3 4">NBRC 105374</strain>
    </source>
</reference>
<dbReference type="InterPro" id="IPR047057">
    <property type="entry name" value="MerR_fam"/>
</dbReference>
<dbReference type="PANTHER" id="PTHR30204:SF98">
    <property type="entry name" value="HTH-TYPE TRANSCRIPTIONAL REGULATOR ADHR"/>
    <property type="match status" value="1"/>
</dbReference>
<dbReference type="PANTHER" id="PTHR30204">
    <property type="entry name" value="REDOX-CYCLING DRUG-SENSING TRANSCRIPTIONAL ACTIVATOR SOXR"/>
    <property type="match status" value="1"/>
</dbReference>
<dbReference type="Gene3D" id="1.10.1660.10">
    <property type="match status" value="1"/>
</dbReference>
<feature type="domain" description="HTH merR-type" evidence="2">
    <location>
        <begin position="8"/>
        <end position="77"/>
    </location>
</feature>
<dbReference type="SUPFAM" id="SSF46955">
    <property type="entry name" value="Putative DNA-binding domain"/>
    <property type="match status" value="1"/>
</dbReference>
<dbReference type="GO" id="GO:0003677">
    <property type="term" value="F:DNA binding"/>
    <property type="evidence" value="ECO:0007669"/>
    <property type="project" value="UniProtKB-KW"/>
</dbReference>
<protein>
    <submittedName>
        <fullName evidence="3">MerR family transcriptional regulator</fullName>
    </submittedName>
</protein>
<sequence>MAIVTDPGLSIEEAAVRTGVSAHTLRYYERIGLLAEVPRGPGGHRRYTDAELGAVVFLTLLRQTGMSIRDMQRFVDLTREGDHTIPQRVEVLSEHREQLVAQLALLNKHLRALDHKIGIYRGMLGEAEASDPGAPTKEKKDA</sequence>